<name>A0A0V1B889_TRIBR</name>
<evidence type="ECO:0000313" key="1">
    <source>
        <dbReference type="EMBL" id="KRY33185.1"/>
    </source>
</evidence>
<sequence>MQAFCLLLIVGNKHLPNIEKMAYESRYEQPDRHMHLTYPWPPVALVTAVLRGISVSGTSSIDSIFSDITCKSA</sequence>
<dbReference type="Proteomes" id="UP000054653">
    <property type="component" value="Unassembled WGS sequence"/>
</dbReference>
<dbReference type="EMBL" id="JYDI01001334">
    <property type="protein sequence ID" value="KRY33185.1"/>
    <property type="molecule type" value="Genomic_DNA"/>
</dbReference>
<keyword evidence="2" id="KW-1185">Reference proteome</keyword>
<gene>
    <name evidence="1" type="ORF">T03_11574</name>
</gene>
<protein>
    <submittedName>
        <fullName evidence="1">Uncharacterized protein</fullName>
    </submittedName>
</protein>
<feature type="non-terminal residue" evidence="1">
    <location>
        <position position="73"/>
    </location>
</feature>
<evidence type="ECO:0000313" key="2">
    <source>
        <dbReference type="Proteomes" id="UP000054653"/>
    </source>
</evidence>
<accession>A0A0V1B889</accession>
<dbReference type="AlphaFoldDB" id="A0A0V1B889"/>
<comment type="caution">
    <text evidence="1">The sequence shown here is derived from an EMBL/GenBank/DDBJ whole genome shotgun (WGS) entry which is preliminary data.</text>
</comment>
<organism evidence="1 2">
    <name type="scientific">Trichinella britovi</name>
    <name type="common">Parasitic roundworm</name>
    <dbReference type="NCBI Taxonomy" id="45882"/>
    <lineage>
        <taxon>Eukaryota</taxon>
        <taxon>Metazoa</taxon>
        <taxon>Ecdysozoa</taxon>
        <taxon>Nematoda</taxon>
        <taxon>Enoplea</taxon>
        <taxon>Dorylaimia</taxon>
        <taxon>Trichinellida</taxon>
        <taxon>Trichinellidae</taxon>
        <taxon>Trichinella</taxon>
    </lineage>
</organism>
<proteinExistence type="predicted"/>
<reference evidence="1 2" key="1">
    <citation type="submission" date="2015-01" db="EMBL/GenBank/DDBJ databases">
        <title>Evolution of Trichinella species and genotypes.</title>
        <authorList>
            <person name="Korhonen P.K."/>
            <person name="Edoardo P."/>
            <person name="Giuseppe L.R."/>
            <person name="Gasser R.B."/>
        </authorList>
    </citation>
    <scope>NUCLEOTIDE SEQUENCE [LARGE SCALE GENOMIC DNA]</scope>
    <source>
        <strain evidence="1">ISS120</strain>
    </source>
</reference>